<evidence type="ECO:0000256" key="5">
    <source>
        <dbReference type="SAM" id="MobiDB-lite"/>
    </source>
</evidence>
<dbReference type="Proteomes" id="UP000054498">
    <property type="component" value="Unassembled WGS sequence"/>
</dbReference>
<sequence>MDTAAMLVALAAVATAALLAYFCGVAPHTNRCSAPHIPGLPLLGSTLAIGRWGAAFLSSCRASFGGGGAFCLHLGFGQRMLFLWDPKLIAAFMTSPEDVAAFKPAVRRFTQRVYGLPGDEFSAAHEILLGRLRHLLVELWEAAKGLVFQAAGQQLFGRAFFDRWGGEHLQSTFFVFEENFEVAASPVPHLLLPAFRAARAELLRALRASIAAGDFEGTAGGELLDGCGLRAALHPNVLLAVLWASQANSVAAMFWSIGFLLLPENAPHLAAIRKEIAAAAAEEAAAARAAAGSGAAGGPGSGGGGEAPTTAAAAALRAALVRLALDRRSHASRCVAESIRLRVHSIAIRLAGGKGIKWDLPPAVATGSSSGSGGGSSGEGERQGVAGASRQLRVPPGTVLAICPFVSHHDDALFGGGAGSPWAFDPGRAPIQLEPGAVATSTAGFGFGGGFWRCPGRFFAEMELGLLLMTVVHHLDLELPHQSQSGSGGDGGVGGDGGSSKGGSSWALRAASAAAAAVLPRAALEFGGAAAACPRFDLEAARWRRSGDPGARLPPAELRRLVGFKVPAEALVVTARLRGGA</sequence>
<keyword evidence="2" id="KW-0349">Heme</keyword>
<comment type="similarity">
    <text evidence="1">Belongs to the cytochrome P450 family.</text>
</comment>
<dbReference type="InterPro" id="IPR050529">
    <property type="entry name" value="CYP450_sterol_14alpha_dmase"/>
</dbReference>
<evidence type="ECO:0000256" key="3">
    <source>
        <dbReference type="ARBA" id="ARBA00022723"/>
    </source>
</evidence>
<evidence type="ECO:0000256" key="2">
    <source>
        <dbReference type="ARBA" id="ARBA00022617"/>
    </source>
</evidence>
<dbReference type="Gene3D" id="1.10.630.10">
    <property type="entry name" value="Cytochrome P450"/>
    <property type="match status" value="1"/>
</dbReference>
<evidence type="ECO:0008006" key="9">
    <source>
        <dbReference type="Google" id="ProtNLM"/>
    </source>
</evidence>
<feature type="chain" id="PRO_5002245564" description="Cytochrome P450" evidence="6">
    <location>
        <begin position="17"/>
        <end position="581"/>
    </location>
</feature>
<dbReference type="OrthoDB" id="6692864at2759"/>
<dbReference type="EMBL" id="KK101352">
    <property type="protein sequence ID" value="KIZ01193.1"/>
    <property type="molecule type" value="Genomic_DNA"/>
</dbReference>
<dbReference type="GeneID" id="25739640"/>
<dbReference type="GO" id="GO:0020037">
    <property type="term" value="F:heme binding"/>
    <property type="evidence" value="ECO:0007669"/>
    <property type="project" value="InterPro"/>
</dbReference>
<evidence type="ECO:0000256" key="1">
    <source>
        <dbReference type="ARBA" id="ARBA00010617"/>
    </source>
</evidence>
<keyword evidence="3" id="KW-0479">Metal-binding</keyword>
<keyword evidence="4" id="KW-0408">Iron</keyword>
<evidence type="ECO:0000313" key="7">
    <source>
        <dbReference type="EMBL" id="KIZ01193.1"/>
    </source>
</evidence>
<dbReference type="AlphaFoldDB" id="A0A0D2JQ47"/>
<reference evidence="7 8" key="1">
    <citation type="journal article" date="2013" name="BMC Genomics">
        <title>Reconstruction of the lipid metabolism for the microalga Monoraphidium neglectum from its genome sequence reveals characteristics suitable for biofuel production.</title>
        <authorList>
            <person name="Bogen C."/>
            <person name="Al-Dilaimi A."/>
            <person name="Albersmeier A."/>
            <person name="Wichmann J."/>
            <person name="Grundmann M."/>
            <person name="Rupp O."/>
            <person name="Lauersen K.J."/>
            <person name="Blifernez-Klassen O."/>
            <person name="Kalinowski J."/>
            <person name="Goesmann A."/>
            <person name="Mussgnug J.H."/>
            <person name="Kruse O."/>
        </authorList>
    </citation>
    <scope>NUCLEOTIDE SEQUENCE [LARGE SCALE GENOMIC DNA]</scope>
    <source>
        <strain evidence="7 8">SAG 48.87</strain>
    </source>
</reference>
<dbReference type="STRING" id="145388.A0A0D2JQ47"/>
<evidence type="ECO:0000313" key="8">
    <source>
        <dbReference type="Proteomes" id="UP000054498"/>
    </source>
</evidence>
<proteinExistence type="inferred from homology"/>
<name>A0A0D2JQ47_9CHLO</name>
<evidence type="ECO:0000256" key="4">
    <source>
        <dbReference type="ARBA" id="ARBA00023004"/>
    </source>
</evidence>
<dbReference type="RefSeq" id="XP_013900212.1">
    <property type="nucleotide sequence ID" value="XM_014044758.1"/>
</dbReference>
<feature type="signal peptide" evidence="6">
    <location>
        <begin position="1"/>
        <end position="16"/>
    </location>
</feature>
<evidence type="ECO:0000256" key="6">
    <source>
        <dbReference type="SAM" id="SignalP"/>
    </source>
</evidence>
<feature type="region of interest" description="Disordered" evidence="5">
    <location>
        <begin position="362"/>
        <end position="390"/>
    </location>
</feature>
<feature type="compositionally biased region" description="Gly residues" evidence="5">
    <location>
        <begin position="486"/>
        <end position="501"/>
    </location>
</feature>
<dbReference type="KEGG" id="mng:MNEG_6764"/>
<dbReference type="PANTHER" id="PTHR24304">
    <property type="entry name" value="CYTOCHROME P450 FAMILY 7"/>
    <property type="match status" value="1"/>
</dbReference>
<dbReference type="InterPro" id="IPR001128">
    <property type="entry name" value="Cyt_P450"/>
</dbReference>
<feature type="region of interest" description="Disordered" evidence="5">
    <location>
        <begin position="482"/>
        <end position="501"/>
    </location>
</feature>
<dbReference type="GO" id="GO:0016705">
    <property type="term" value="F:oxidoreductase activity, acting on paired donors, with incorporation or reduction of molecular oxygen"/>
    <property type="evidence" value="ECO:0007669"/>
    <property type="project" value="InterPro"/>
</dbReference>
<dbReference type="Pfam" id="PF00067">
    <property type="entry name" value="p450"/>
    <property type="match status" value="1"/>
</dbReference>
<protein>
    <recommendedName>
        <fullName evidence="9">Cytochrome P450</fullName>
    </recommendedName>
</protein>
<keyword evidence="6" id="KW-0732">Signal</keyword>
<dbReference type="InterPro" id="IPR036396">
    <property type="entry name" value="Cyt_P450_sf"/>
</dbReference>
<dbReference type="SUPFAM" id="SSF48264">
    <property type="entry name" value="Cytochrome P450"/>
    <property type="match status" value="2"/>
</dbReference>
<dbReference type="GO" id="GO:0005506">
    <property type="term" value="F:iron ion binding"/>
    <property type="evidence" value="ECO:0007669"/>
    <property type="project" value="InterPro"/>
</dbReference>
<accession>A0A0D2JQ47</accession>
<dbReference type="GO" id="GO:0004497">
    <property type="term" value="F:monooxygenase activity"/>
    <property type="evidence" value="ECO:0007669"/>
    <property type="project" value="InterPro"/>
</dbReference>
<organism evidence="7 8">
    <name type="scientific">Monoraphidium neglectum</name>
    <dbReference type="NCBI Taxonomy" id="145388"/>
    <lineage>
        <taxon>Eukaryota</taxon>
        <taxon>Viridiplantae</taxon>
        <taxon>Chlorophyta</taxon>
        <taxon>core chlorophytes</taxon>
        <taxon>Chlorophyceae</taxon>
        <taxon>CS clade</taxon>
        <taxon>Sphaeropleales</taxon>
        <taxon>Selenastraceae</taxon>
        <taxon>Monoraphidium</taxon>
    </lineage>
</organism>
<dbReference type="PANTHER" id="PTHR24304:SF2">
    <property type="entry name" value="24-HYDROXYCHOLESTEROL 7-ALPHA-HYDROXYLASE"/>
    <property type="match status" value="1"/>
</dbReference>
<keyword evidence="8" id="KW-1185">Reference proteome</keyword>
<gene>
    <name evidence="7" type="ORF">MNEG_6764</name>
</gene>